<dbReference type="Proteomes" id="UP001302274">
    <property type="component" value="Unassembled WGS sequence"/>
</dbReference>
<dbReference type="RefSeq" id="WP_323575478.1">
    <property type="nucleotide sequence ID" value="NZ_JAYGJQ010000001.1"/>
</dbReference>
<proteinExistence type="predicted"/>
<organism evidence="1 2">
    <name type="scientific">Bacteriovorax antarcticus</name>
    <dbReference type="NCBI Taxonomy" id="3088717"/>
    <lineage>
        <taxon>Bacteria</taxon>
        <taxon>Pseudomonadati</taxon>
        <taxon>Bdellovibrionota</taxon>
        <taxon>Bacteriovoracia</taxon>
        <taxon>Bacteriovoracales</taxon>
        <taxon>Bacteriovoracaceae</taxon>
        <taxon>Bacteriovorax</taxon>
    </lineage>
</organism>
<evidence type="ECO:0000313" key="2">
    <source>
        <dbReference type="Proteomes" id="UP001302274"/>
    </source>
</evidence>
<keyword evidence="2" id="KW-1185">Reference proteome</keyword>
<name>A0ABU5VS29_9BACT</name>
<accession>A0ABU5VS29</accession>
<gene>
    <name evidence="1" type="ORF">SHI21_06540</name>
</gene>
<dbReference type="EMBL" id="JAYGJQ010000001">
    <property type="protein sequence ID" value="MEA9355848.1"/>
    <property type="molecule type" value="Genomic_DNA"/>
</dbReference>
<protein>
    <recommendedName>
        <fullName evidence="3">DUF2175 domain-containing protein</fullName>
    </recommendedName>
</protein>
<reference evidence="1 2" key="1">
    <citation type="submission" date="2023-11" db="EMBL/GenBank/DDBJ databases">
        <title>A Novel Polar Bacteriovorax (B. antarcticus) Isolated from the Biocrust in Antarctica.</title>
        <authorList>
            <person name="Mun W."/>
            <person name="Choi S.Y."/>
            <person name="Mitchell R.J."/>
        </authorList>
    </citation>
    <scope>NUCLEOTIDE SEQUENCE [LARGE SCALE GENOMIC DNA]</scope>
    <source>
        <strain evidence="1 2">PP10</strain>
    </source>
</reference>
<evidence type="ECO:0000313" key="1">
    <source>
        <dbReference type="EMBL" id="MEA9355848.1"/>
    </source>
</evidence>
<evidence type="ECO:0008006" key="3">
    <source>
        <dbReference type="Google" id="ProtNLM"/>
    </source>
</evidence>
<sequence>MARCKFCSREITWMKEGGRNRPVDGDGGIHSCEEMKNSMKSIKSIEKTELDSDILKQYEMAINTKVAGLKK</sequence>
<comment type="caution">
    <text evidence="1">The sequence shown here is derived from an EMBL/GenBank/DDBJ whole genome shotgun (WGS) entry which is preliminary data.</text>
</comment>